<dbReference type="Proteomes" id="UP001057452">
    <property type="component" value="Chromosome 15"/>
</dbReference>
<feature type="non-terminal residue" evidence="1">
    <location>
        <position position="1"/>
    </location>
</feature>
<name>A0ACB9VUV2_CHAAC</name>
<accession>A0ACB9VUV2</accession>
<protein>
    <submittedName>
        <fullName evidence="1">Uncharacterized protein</fullName>
    </submittedName>
</protein>
<keyword evidence="2" id="KW-1185">Reference proteome</keyword>
<organism evidence="1 2">
    <name type="scientific">Chaenocephalus aceratus</name>
    <name type="common">Blackfin icefish</name>
    <name type="synonym">Chaenichthys aceratus</name>
    <dbReference type="NCBI Taxonomy" id="36190"/>
    <lineage>
        <taxon>Eukaryota</taxon>
        <taxon>Metazoa</taxon>
        <taxon>Chordata</taxon>
        <taxon>Craniata</taxon>
        <taxon>Vertebrata</taxon>
        <taxon>Euteleostomi</taxon>
        <taxon>Actinopterygii</taxon>
        <taxon>Neopterygii</taxon>
        <taxon>Teleostei</taxon>
        <taxon>Neoteleostei</taxon>
        <taxon>Acanthomorphata</taxon>
        <taxon>Eupercaria</taxon>
        <taxon>Perciformes</taxon>
        <taxon>Notothenioidei</taxon>
        <taxon>Channichthyidae</taxon>
        <taxon>Chaenocephalus</taxon>
    </lineage>
</organism>
<gene>
    <name evidence="1" type="ORF">KUCAC02_025551</name>
</gene>
<reference evidence="1" key="1">
    <citation type="submission" date="2022-05" db="EMBL/GenBank/DDBJ databases">
        <title>Chromosome-level genome of Chaenocephalus aceratus.</title>
        <authorList>
            <person name="Park H."/>
        </authorList>
    </citation>
    <scope>NUCLEOTIDE SEQUENCE</scope>
    <source>
        <strain evidence="1">KU_202001</strain>
    </source>
</reference>
<evidence type="ECO:0000313" key="1">
    <source>
        <dbReference type="EMBL" id="KAI4803904.1"/>
    </source>
</evidence>
<sequence length="67" mass="7025">LFVMCRVQTCLLSLSEIRDRLAGGRLALAALRPQTGSETPDGCLSCSHANAGPGTMVTEGPHTQKAE</sequence>
<dbReference type="EMBL" id="CM043799">
    <property type="protein sequence ID" value="KAI4803904.1"/>
    <property type="molecule type" value="Genomic_DNA"/>
</dbReference>
<evidence type="ECO:0000313" key="2">
    <source>
        <dbReference type="Proteomes" id="UP001057452"/>
    </source>
</evidence>
<proteinExistence type="predicted"/>
<feature type="non-terminal residue" evidence="1">
    <location>
        <position position="67"/>
    </location>
</feature>
<comment type="caution">
    <text evidence="1">The sequence shown here is derived from an EMBL/GenBank/DDBJ whole genome shotgun (WGS) entry which is preliminary data.</text>
</comment>